<feature type="compositionally biased region" description="Pro residues" evidence="1">
    <location>
        <begin position="1"/>
        <end position="20"/>
    </location>
</feature>
<protein>
    <submittedName>
        <fullName evidence="2">Uncharacterized protein</fullName>
    </submittedName>
</protein>
<dbReference type="Proteomes" id="UP001432027">
    <property type="component" value="Unassembled WGS sequence"/>
</dbReference>
<name>A0AAV5ULF3_9BILA</name>
<dbReference type="PANTHER" id="PTHR23409">
    <property type="entry name" value="RIBONUCLEOSIDE-DIPHOSPHATE REDUCTASE SMALL CHAIN"/>
    <property type="match status" value="1"/>
</dbReference>
<sequence>SEQPSPPATTVPPPTPPPTVALPVTTVQPPTAPPTPKPTEEQVLFDQKFTVIIKEAFGEYGRQAELLNTRILNAAKLNTNSLLDENRKVQGMVQVISQENKTNLSTIIEENKKNISTIVEENKKNSDTLVEEIRKLQALVQQTNEIQKGQASDSKIIANQSNFTVGIRDKDGKRITVAANVTLPLAFCQMIGKTLFKQLEVYVNGVLVESSPLYAWRSIIETELNFDQETKNSTLSLGGYAVDDLPDNSPKSKGHVARQTWAQKDAQYAATLNLNLFNQPRLLLNYVDFKLVAYLNDSKFVVKSLELDNDKNSYTYELLDIKLLLHEYELHDSVSMAIEQLLKQEKMITYPLTSVEMRSFYVTAGRFDAPECRLLTSALPKRVIMCMVDAESYLGVHTKVPFNFKHFDVKDVSLECNGRTIPARPMNLNFEEGLFIPAYQAMIEGSGMGRSTGNNGITRDMFKNGYTFFVFEISPNLDSETFDLIKIGTTSFNVKFNKAVPTGGLYCILHAEYDSVFSIDDNRVPHVDAQM</sequence>
<feature type="region of interest" description="Disordered" evidence="1">
    <location>
        <begin position="1"/>
        <end position="39"/>
    </location>
</feature>
<dbReference type="GO" id="GO:0004748">
    <property type="term" value="F:ribonucleoside-diphosphate reductase activity, thioredoxin disulfide as acceptor"/>
    <property type="evidence" value="ECO:0007669"/>
    <property type="project" value="TreeGrafter"/>
</dbReference>
<dbReference type="PANTHER" id="PTHR23409:SF21">
    <property type="entry name" value="CAPSID PROTEIN"/>
    <property type="match status" value="1"/>
</dbReference>
<dbReference type="EMBL" id="BTSX01000006">
    <property type="protein sequence ID" value="GMT07955.1"/>
    <property type="molecule type" value="Genomic_DNA"/>
</dbReference>
<feature type="non-terminal residue" evidence="2">
    <location>
        <position position="1"/>
    </location>
</feature>
<proteinExistence type="predicted"/>
<gene>
    <name evidence="2" type="ORF">PENTCL1PPCAC_30129</name>
</gene>
<dbReference type="InterPro" id="IPR000358">
    <property type="entry name" value="RNR_small_fam"/>
</dbReference>
<dbReference type="GO" id="GO:0005829">
    <property type="term" value="C:cytosol"/>
    <property type="evidence" value="ECO:0007669"/>
    <property type="project" value="TreeGrafter"/>
</dbReference>
<reference evidence="2" key="1">
    <citation type="submission" date="2023-10" db="EMBL/GenBank/DDBJ databases">
        <title>Genome assembly of Pristionchus species.</title>
        <authorList>
            <person name="Yoshida K."/>
            <person name="Sommer R.J."/>
        </authorList>
    </citation>
    <scope>NUCLEOTIDE SEQUENCE</scope>
    <source>
        <strain evidence="2">RS0144</strain>
    </source>
</reference>
<keyword evidence="3" id="KW-1185">Reference proteome</keyword>
<accession>A0AAV5ULF3</accession>
<evidence type="ECO:0000256" key="1">
    <source>
        <dbReference type="SAM" id="MobiDB-lite"/>
    </source>
</evidence>
<evidence type="ECO:0000313" key="3">
    <source>
        <dbReference type="Proteomes" id="UP001432027"/>
    </source>
</evidence>
<comment type="caution">
    <text evidence="2">The sequence shown here is derived from an EMBL/GenBank/DDBJ whole genome shotgun (WGS) entry which is preliminary data.</text>
</comment>
<evidence type="ECO:0000313" key="2">
    <source>
        <dbReference type="EMBL" id="GMT07955.1"/>
    </source>
</evidence>
<dbReference type="AlphaFoldDB" id="A0AAV5ULF3"/>
<dbReference type="GO" id="GO:0009263">
    <property type="term" value="P:deoxyribonucleotide biosynthetic process"/>
    <property type="evidence" value="ECO:0007669"/>
    <property type="project" value="InterPro"/>
</dbReference>
<organism evidence="2 3">
    <name type="scientific">Pristionchus entomophagus</name>
    <dbReference type="NCBI Taxonomy" id="358040"/>
    <lineage>
        <taxon>Eukaryota</taxon>
        <taxon>Metazoa</taxon>
        <taxon>Ecdysozoa</taxon>
        <taxon>Nematoda</taxon>
        <taxon>Chromadorea</taxon>
        <taxon>Rhabditida</taxon>
        <taxon>Rhabditina</taxon>
        <taxon>Diplogasteromorpha</taxon>
        <taxon>Diplogasteroidea</taxon>
        <taxon>Neodiplogasteridae</taxon>
        <taxon>Pristionchus</taxon>
    </lineage>
</organism>